<dbReference type="EMBL" id="BOMQ01000008">
    <property type="protein sequence ID" value="GIE47031.1"/>
    <property type="molecule type" value="Genomic_DNA"/>
</dbReference>
<protein>
    <submittedName>
        <fullName evidence="1">Uncharacterized protein</fullName>
    </submittedName>
</protein>
<dbReference type="AlphaFoldDB" id="A0A919MJ28"/>
<proteinExistence type="predicted"/>
<sequence length="114" mass="12452">MIDYPGRPVEGGVEDLAEANMGEFVATLREQLALEARVHGYGADLGEPVRDRSLDGGGRYGWLLRVDGFRIAVLMPGVAPARLQGDESTALCLHVNGRPMPWDDAIYHAVPRPR</sequence>
<comment type="caution">
    <text evidence="1">The sequence shown here is derived from an EMBL/GenBank/DDBJ whole genome shotgun (WGS) entry which is preliminary data.</text>
</comment>
<dbReference type="Proteomes" id="UP000647172">
    <property type="component" value="Unassembled WGS sequence"/>
</dbReference>
<dbReference type="RefSeq" id="WP_203764131.1">
    <property type="nucleotide sequence ID" value="NZ_BAAAYJ010000103.1"/>
</dbReference>
<keyword evidence="2" id="KW-1185">Reference proteome</keyword>
<gene>
    <name evidence="1" type="ORF">Ani05nite_05650</name>
</gene>
<name>A0A919MJ28_9ACTN</name>
<accession>A0A919MJ28</accession>
<evidence type="ECO:0000313" key="1">
    <source>
        <dbReference type="EMBL" id="GIE47031.1"/>
    </source>
</evidence>
<organism evidence="1 2">
    <name type="scientific">Actinoplanes nipponensis</name>
    <dbReference type="NCBI Taxonomy" id="135950"/>
    <lineage>
        <taxon>Bacteria</taxon>
        <taxon>Bacillati</taxon>
        <taxon>Actinomycetota</taxon>
        <taxon>Actinomycetes</taxon>
        <taxon>Micromonosporales</taxon>
        <taxon>Micromonosporaceae</taxon>
        <taxon>Actinoplanes</taxon>
    </lineage>
</organism>
<reference evidence="1" key="1">
    <citation type="submission" date="2021-01" db="EMBL/GenBank/DDBJ databases">
        <title>Whole genome shotgun sequence of Actinoplanes nipponensis NBRC 14063.</title>
        <authorList>
            <person name="Komaki H."/>
            <person name="Tamura T."/>
        </authorList>
    </citation>
    <scope>NUCLEOTIDE SEQUENCE</scope>
    <source>
        <strain evidence="1">NBRC 14063</strain>
    </source>
</reference>
<evidence type="ECO:0000313" key="2">
    <source>
        <dbReference type="Proteomes" id="UP000647172"/>
    </source>
</evidence>